<evidence type="ECO:0000313" key="3">
    <source>
        <dbReference type="EMBL" id="KAK4316538.1"/>
    </source>
</evidence>
<reference evidence="3" key="1">
    <citation type="submission" date="2023-11" db="EMBL/GenBank/DDBJ databases">
        <title>Genome assemblies of two species of porcelain crab, Petrolisthes cinctipes and Petrolisthes manimaculis (Anomura: Porcellanidae).</title>
        <authorList>
            <person name="Angst P."/>
        </authorList>
    </citation>
    <scope>NUCLEOTIDE SEQUENCE</scope>
    <source>
        <strain evidence="3">PB745_02</strain>
        <tissue evidence="3">Gill</tissue>
    </source>
</reference>
<accession>A0AAE1PYC5</accession>
<evidence type="ECO:0000313" key="2">
    <source>
        <dbReference type="EMBL" id="KAK4316528.1"/>
    </source>
</evidence>
<evidence type="ECO:0000313" key="1">
    <source>
        <dbReference type="EMBL" id="KAK4314306.1"/>
    </source>
</evidence>
<comment type="caution">
    <text evidence="3">The sequence shown here is derived from an EMBL/GenBank/DDBJ whole genome shotgun (WGS) entry which is preliminary data.</text>
</comment>
<proteinExistence type="predicted"/>
<keyword evidence="4" id="KW-1185">Reference proteome</keyword>
<dbReference type="EMBL" id="JAWZYT010001232">
    <property type="protein sequence ID" value="KAK4314306.1"/>
    <property type="molecule type" value="Genomic_DNA"/>
</dbReference>
<dbReference type="EMBL" id="JAWZYT010001013">
    <property type="protein sequence ID" value="KAK4316528.1"/>
    <property type="molecule type" value="Genomic_DNA"/>
</dbReference>
<dbReference type="EMBL" id="JAWZYT010001013">
    <property type="protein sequence ID" value="KAK4316538.1"/>
    <property type="molecule type" value="Genomic_DNA"/>
</dbReference>
<gene>
    <name evidence="2" type="ORF">Pmani_012304</name>
    <name evidence="3" type="ORF">Pmani_012313</name>
    <name evidence="1" type="ORF">Pmani_014457</name>
</gene>
<organism evidence="3 4">
    <name type="scientific">Petrolisthes manimaculis</name>
    <dbReference type="NCBI Taxonomy" id="1843537"/>
    <lineage>
        <taxon>Eukaryota</taxon>
        <taxon>Metazoa</taxon>
        <taxon>Ecdysozoa</taxon>
        <taxon>Arthropoda</taxon>
        <taxon>Crustacea</taxon>
        <taxon>Multicrustacea</taxon>
        <taxon>Malacostraca</taxon>
        <taxon>Eumalacostraca</taxon>
        <taxon>Eucarida</taxon>
        <taxon>Decapoda</taxon>
        <taxon>Pleocyemata</taxon>
        <taxon>Anomura</taxon>
        <taxon>Galatheoidea</taxon>
        <taxon>Porcellanidae</taxon>
        <taxon>Petrolisthes</taxon>
    </lineage>
</organism>
<evidence type="ECO:0000313" key="4">
    <source>
        <dbReference type="Proteomes" id="UP001292094"/>
    </source>
</evidence>
<name>A0AAE1PYC5_9EUCA</name>
<protein>
    <submittedName>
        <fullName evidence="3">Uncharacterized protein</fullName>
    </submittedName>
</protein>
<sequence>MRQERERGRSLLAGVPERAVVEERWLRRDGLGLSGKQVKARMRETEKGKFWCLDYYTVKNKDYIMVYIFLFACHNILGD</sequence>
<dbReference type="Proteomes" id="UP001292094">
    <property type="component" value="Unassembled WGS sequence"/>
</dbReference>
<dbReference type="AlphaFoldDB" id="A0AAE1PYC5"/>